<reference evidence="2" key="2">
    <citation type="submission" date="2022-01" db="EMBL/GenBank/DDBJ databases">
        <authorList>
            <person name="Yamashiro T."/>
            <person name="Shiraishi A."/>
            <person name="Satake H."/>
            <person name="Nakayama K."/>
        </authorList>
    </citation>
    <scope>NUCLEOTIDE SEQUENCE</scope>
</reference>
<dbReference type="Proteomes" id="UP001151760">
    <property type="component" value="Unassembled WGS sequence"/>
</dbReference>
<feature type="compositionally biased region" description="Basic residues" evidence="1">
    <location>
        <begin position="97"/>
        <end position="106"/>
    </location>
</feature>
<evidence type="ECO:0000256" key="1">
    <source>
        <dbReference type="SAM" id="MobiDB-lite"/>
    </source>
</evidence>
<sequence length="205" mass="23057">MEQRYSQEDIILSDSEIAYGAFGQAFLEKYKGTMRRIAKGRRNTGRPLQPTAKSGLLDVARTEVALAVLYLTKAEPGTRYAKPYNTDQNSRAMARQGQRKTLTKKTHGLRVGQESAMKAIGVALAYVLRTAPLGQLESDLNVHIQSILYSLRFRISPESSGRVHVLFKYRVISAVTVQFLHQVEFFEGWKPLSPLQLVVEEVISE</sequence>
<comment type="caution">
    <text evidence="2">The sequence shown here is derived from an EMBL/GenBank/DDBJ whole genome shotgun (WGS) entry which is preliminary data.</text>
</comment>
<organism evidence="2 3">
    <name type="scientific">Tanacetum coccineum</name>
    <dbReference type="NCBI Taxonomy" id="301880"/>
    <lineage>
        <taxon>Eukaryota</taxon>
        <taxon>Viridiplantae</taxon>
        <taxon>Streptophyta</taxon>
        <taxon>Embryophyta</taxon>
        <taxon>Tracheophyta</taxon>
        <taxon>Spermatophyta</taxon>
        <taxon>Magnoliopsida</taxon>
        <taxon>eudicotyledons</taxon>
        <taxon>Gunneridae</taxon>
        <taxon>Pentapetalae</taxon>
        <taxon>asterids</taxon>
        <taxon>campanulids</taxon>
        <taxon>Asterales</taxon>
        <taxon>Asteraceae</taxon>
        <taxon>Asteroideae</taxon>
        <taxon>Anthemideae</taxon>
        <taxon>Anthemidinae</taxon>
        <taxon>Tanacetum</taxon>
    </lineage>
</organism>
<proteinExistence type="predicted"/>
<protein>
    <submittedName>
        <fullName evidence="2">Uncharacterized protein</fullName>
    </submittedName>
</protein>
<keyword evidence="3" id="KW-1185">Reference proteome</keyword>
<evidence type="ECO:0000313" key="3">
    <source>
        <dbReference type="Proteomes" id="UP001151760"/>
    </source>
</evidence>
<reference evidence="2" key="1">
    <citation type="journal article" date="2022" name="Int. J. Mol. Sci.">
        <title>Draft Genome of Tanacetum Coccineum: Genomic Comparison of Closely Related Tanacetum-Family Plants.</title>
        <authorList>
            <person name="Yamashiro T."/>
            <person name="Shiraishi A."/>
            <person name="Nakayama K."/>
            <person name="Satake H."/>
        </authorList>
    </citation>
    <scope>NUCLEOTIDE SEQUENCE</scope>
</reference>
<name>A0ABQ4WKN7_9ASTR</name>
<dbReference type="EMBL" id="BQNB010008725">
    <property type="protein sequence ID" value="GJS53427.1"/>
    <property type="molecule type" value="Genomic_DNA"/>
</dbReference>
<gene>
    <name evidence="2" type="ORF">Tco_0626789</name>
</gene>
<feature type="region of interest" description="Disordered" evidence="1">
    <location>
        <begin position="83"/>
        <end position="106"/>
    </location>
</feature>
<accession>A0ABQ4WKN7</accession>
<evidence type="ECO:0000313" key="2">
    <source>
        <dbReference type="EMBL" id="GJS53427.1"/>
    </source>
</evidence>